<dbReference type="PROSITE" id="PS00922">
    <property type="entry name" value="TRANSGLYCOSYLASE"/>
    <property type="match status" value="1"/>
</dbReference>
<dbReference type="PANTHER" id="PTHR37423">
    <property type="entry name" value="SOLUBLE LYTIC MUREIN TRANSGLYCOSYLASE-RELATED"/>
    <property type="match status" value="1"/>
</dbReference>
<dbReference type="PANTHER" id="PTHR37423:SF2">
    <property type="entry name" value="MEMBRANE-BOUND LYTIC MUREIN TRANSGLYCOSYLASE C"/>
    <property type="match status" value="1"/>
</dbReference>
<dbReference type="InterPro" id="IPR008258">
    <property type="entry name" value="Transglycosylase_SLT_dom_1"/>
</dbReference>
<dbReference type="STRING" id="76731.RD2015_3118"/>
<dbReference type="KEGG" id="rdp:RD2015_3118"/>
<dbReference type="AlphaFoldDB" id="A0A0U3N5V6"/>
<dbReference type="Proteomes" id="UP000060699">
    <property type="component" value="Chromosome"/>
</dbReference>
<dbReference type="GO" id="GO:0016020">
    <property type="term" value="C:membrane"/>
    <property type="evidence" value="ECO:0007669"/>
    <property type="project" value="InterPro"/>
</dbReference>
<protein>
    <submittedName>
        <fullName evidence="2">Lytic murein transglycosylase</fullName>
    </submittedName>
</protein>
<name>A0A0U3N5V6_9BURK</name>
<sequence length="281" mass="29897">MRTTVAASPFSFTTMNDRSLVLCLHWGARLCFASMLALSLSVALAQETSTRFRCTLIDGDVHLLVEDPRLRHPDLVQDCATVQVAVAPLRPGAEEQAPPWVGFSGRVIRAPGTSGSSTATGWAAALGGPERGAEDGSAAAALAALPAALAPLVQSASQRHQLDPTLVAALMYVESRYRPDARSPKGALGLMQLMPATAARYGVRSAADLLDPRTNIDTGVRHLRMLHDRYDGRLALMLAAYNAGEGAVDRYGQRVPPFAETEAYVRRITALVGVPESALTP</sequence>
<organism evidence="2 3">
    <name type="scientific">Roseateles depolymerans</name>
    <dbReference type="NCBI Taxonomy" id="76731"/>
    <lineage>
        <taxon>Bacteria</taxon>
        <taxon>Pseudomonadati</taxon>
        <taxon>Pseudomonadota</taxon>
        <taxon>Betaproteobacteria</taxon>
        <taxon>Burkholderiales</taxon>
        <taxon>Sphaerotilaceae</taxon>
        <taxon>Roseateles</taxon>
    </lineage>
</organism>
<accession>A0A0U3N5V6</accession>
<dbReference type="EMBL" id="CP013729">
    <property type="protein sequence ID" value="ALV07579.1"/>
    <property type="molecule type" value="Genomic_DNA"/>
</dbReference>
<dbReference type="Gene3D" id="1.10.530.10">
    <property type="match status" value="1"/>
</dbReference>
<gene>
    <name evidence="2" type="ORF">RD2015_3118</name>
</gene>
<evidence type="ECO:0000313" key="2">
    <source>
        <dbReference type="EMBL" id="ALV07579.1"/>
    </source>
</evidence>
<evidence type="ECO:0000313" key="3">
    <source>
        <dbReference type="Proteomes" id="UP000060699"/>
    </source>
</evidence>
<dbReference type="SUPFAM" id="SSF53955">
    <property type="entry name" value="Lysozyme-like"/>
    <property type="match status" value="1"/>
</dbReference>
<dbReference type="CDD" id="cd00254">
    <property type="entry name" value="LT-like"/>
    <property type="match status" value="1"/>
</dbReference>
<dbReference type="InterPro" id="IPR023346">
    <property type="entry name" value="Lysozyme-like_dom_sf"/>
</dbReference>
<dbReference type="GO" id="GO:0008933">
    <property type="term" value="F:peptidoglycan lytic transglycosylase activity"/>
    <property type="evidence" value="ECO:0007669"/>
    <property type="project" value="InterPro"/>
</dbReference>
<reference evidence="2 3" key="1">
    <citation type="submission" date="2015-12" db="EMBL/GenBank/DDBJ databases">
        <title>Complete genome of Roseateles depolymerans KCTC 42856.</title>
        <authorList>
            <person name="Kim K.M."/>
        </authorList>
    </citation>
    <scope>NUCLEOTIDE SEQUENCE [LARGE SCALE GENOMIC DNA]</scope>
    <source>
        <strain evidence="2 3">KCTC 42856</strain>
    </source>
</reference>
<evidence type="ECO:0000256" key="1">
    <source>
        <dbReference type="ARBA" id="ARBA00007734"/>
    </source>
</evidence>
<comment type="similarity">
    <text evidence="1">Belongs to the transglycosylase Slt family.</text>
</comment>
<dbReference type="InterPro" id="IPR000189">
    <property type="entry name" value="Transglyc_AS"/>
</dbReference>
<keyword evidence="3" id="KW-1185">Reference proteome</keyword>
<dbReference type="Pfam" id="PF01464">
    <property type="entry name" value="SLT"/>
    <property type="match status" value="1"/>
</dbReference>
<dbReference type="GO" id="GO:0000270">
    <property type="term" value="P:peptidoglycan metabolic process"/>
    <property type="evidence" value="ECO:0007669"/>
    <property type="project" value="InterPro"/>
</dbReference>
<proteinExistence type="inferred from homology"/>